<dbReference type="AlphaFoldDB" id="A0A106DRG6"/>
<dbReference type="RefSeq" id="WP_060108288.1">
    <property type="nucleotide sequence ID" value="NZ_LPEQ01000113.1"/>
</dbReference>
<organism evidence="1 2">
    <name type="scientific">Burkholderia territorii</name>
    <dbReference type="NCBI Taxonomy" id="1503055"/>
    <lineage>
        <taxon>Bacteria</taxon>
        <taxon>Pseudomonadati</taxon>
        <taxon>Pseudomonadota</taxon>
        <taxon>Betaproteobacteria</taxon>
        <taxon>Burkholderiales</taxon>
        <taxon>Burkholderiaceae</taxon>
        <taxon>Burkholderia</taxon>
        <taxon>Burkholderia cepacia complex</taxon>
    </lineage>
</organism>
<gene>
    <name evidence="1" type="ORF">WT27_13685</name>
</gene>
<dbReference type="Proteomes" id="UP000062317">
    <property type="component" value="Unassembled WGS sequence"/>
</dbReference>
<sequence>MDKVETAKLTKHRLRSEMEERYGHYLWLRRAGCQKAERVTCILEYRKLRSRLLAGDYINEVNARGNVVHRDRDADATMGFRGGSRYAYDFRILQDGWQQYDTEQDASYFGCWVHIERRLTMCYAEGDRILVECPTLESFRAELADMERFYGPAPAAFTVIDPDKRTLTKVYTARPALPADPNAPALSA</sequence>
<dbReference type="EMBL" id="LPEQ01000113">
    <property type="protein sequence ID" value="KVV40967.1"/>
    <property type="molecule type" value="Genomic_DNA"/>
</dbReference>
<reference evidence="1 2" key="1">
    <citation type="submission" date="2015-11" db="EMBL/GenBank/DDBJ databases">
        <title>Expanding the genomic diversity of Burkholderia species for the development of highly accurate diagnostics.</title>
        <authorList>
            <person name="Sahl J."/>
            <person name="Keim P."/>
            <person name="Wagner D."/>
        </authorList>
    </citation>
    <scope>NUCLEOTIDE SEQUENCE [LARGE SCALE GENOMIC DNA]</scope>
    <source>
        <strain evidence="1 2">MSMB1301WGS</strain>
    </source>
</reference>
<name>A0A106DRG6_9BURK</name>
<keyword evidence="2" id="KW-1185">Reference proteome</keyword>
<proteinExistence type="predicted"/>
<evidence type="ECO:0000313" key="1">
    <source>
        <dbReference type="EMBL" id="KVV40967.1"/>
    </source>
</evidence>
<accession>A0A106DRG6</accession>
<comment type="caution">
    <text evidence="1">The sequence shown here is derived from an EMBL/GenBank/DDBJ whole genome shotgun (WGS) entry which is preliminary data.</text>
</comment>
<evidence type="ECO:0000313" key="2">
    <source>
        <dbReference type="Proteomes" id="UP000062317"/>
    </source>
</evidence>
<protein>
    <submittedName>
        <fullName evidence="1">Uncharacterized protein</fullName>
    </submittedName>
</protein>